<comment type="caution">
    <text evidence="2">The sequence shown here is derived from an EMBL/GenBank/DDBJ whole genome shotgun (WGS) entry which is preliminary data.</text>
</comment>
<evidence type="ECO:0000313" key="3">
    <source>
        <dbReference type="Proteomes" id="UP001175228"/>
    </source>
</evidence>
<accession>A0AA39QP79</accession>
<gene>
    <name evidence="2" type="ORF">EDD18DRAFT_1344367</name>
</gene>
<keyword evidence="3" id="KW-1185">Reference proteome</keyword>
<organism evidence="2 3">
    <name type="scientific">Armillaria luteobubalina</name>
    <dbReference type="NCBI Taxonomy" id="153913"/>
    <lineage>
        <taxon>Eukaryota</taxon>
        <taxon>Fungi</taxon>
        <taxon>Dikarya</taxon>
        <taxon>Basidiomycota</taxon>
        <taxon>Agaricomycotina</taxon>
        <taxon>Agaricomycetes</taxon>
        <taxon>Agaricomycetidae</taxon>
        <taxon>Agaricales</taxon>
        <taxon>Marasmiineae</taxon>
        <taxon>Physalacriaceae</taxon>
        <taxon>Armillaria</taxon>
    </lineage>
</organism>
<name>A0AA39QP79_9AGAR</name>
<sequence length="184" mass="20295">MFGESDVSVFTSSSDPWFQIMTIDDILGNDIDANVERTKNRALPRGIVQFDTNTCKGDCIDELLAAFKHRLVQSETSARRLEEMDALFEESPIFVPGSGYIKVSDRRAAENDLLNSQIHSLQQKLGPTAIPFWTSTSTSIPNTDMHRRTAPGSSSKGKNITEGIASGGEQEERDGDGREVGREE</sequence>
<dbReference type="AlphaFoldDB" id="A0AA39QP79"/>
<reference evidence="2" key="1">
    <citation type="submission" date="2023-06" db="EMBL/GenBank/DDBJ databases">
        <authorList>
            <consortium name="Lawrence Berkeley National Laboratory"/>
            <person name="Ahrendt S."/>
            <person name="Sahu N."/>
            <person name="Indic B."/>
            <person name="Wong-Bajracharya J."/>
            <person name="Merenyi Z."/>
            <person name="Ke H.-M."/>
            <person name="Monk M."/>
            <person name="Kocsube S."/>
            <person name="Drula E."/>
            <person name="Lipzen A."/>
            <person name="Balint B."/>
            <person name="Henrissat B."/>
            <person name="Andreopoulos B."/>
            <person name="Martin F.M."/>
            <person name="Harder C.B."/>
            <person name="Rigling D."/>
            <person name="Ford K.L."/>
            <person name="Foster G.D."/>
            <person name="Pangilinan J."/>
            <person name="Papanicolaou A."/>
            <person name="Barry K."/>
            <person name="LaButti K."/>
            <person name="Viragh M."/>
            <person name="Koriabine M."/>
            <person name="Yan M."/>
            <person name="Riley R."/>
            <person name="Champramary S."/>
            <person name="Plett K.L."/>
            <person name="Tsai I.J."/>
            <person name="Slot J."/>
            <person name="Sipos G."/>
            <person name="Plett J."/>
            <person name="Nagy L.G."/>
            <person name="Grigoriev I.V."/>
        </authorList>
    </citation>
    <scope>NUCLEOTIDE SEQUENCE</scope>
    <source>
        <strain evidence="2">HWK02</strain>
    </source>
</reference>
<protein>
    <submittedName>
        <fullName evidence="2">Uncharacterized protein</fullName>
    </submittedName>
</protein>
<evidence type="ECO:0000313" key="2">
    <source>
        <dbReference type="EMBL" id="KAK0505550.1"/>
    </source>
</evidence>
<feature type="compositionally biased region" description="Basic and acidic residues" evidence="1">
    <location>
        <begin position="175"/>
        <end position="184"/>
    </location>
</feature>
<feature type="region of interest" description="Disordered" evidence="1">
    <location>
        <begin position="135"/>
        <end position="184"/>
    </location>
</feature>
<dbReference type="EMBL" id="JAUEPU010000002">
    <property type="protein sequence ID" value="KAK0505550.1"/>
    <property type="molecule type" value="Genomic_DNA"/>
</dbReference>
<proteinExistence type="predicted"/>
<dbReference type="Proteomes" id="UP001175228">
    <property type="component" value="Unassembled WGS sequence"/>
</dbReference>
<evidence type="ECO:0000256" key="1">
    <source>
        <dbReference type="SAM" id="MobiDB-lite"/>
    </source>
</evidence>